<evidence type="ECO:0000313" key="3">
    <source>
        <dbReference type="Proteomes" id="UP001054945"/>
    </source>
</evidence>
<proteinExistence type="predicted"/>
<reference evidence="2 3" key="1">
    <citation type="submission" date="2021-06" db="EMBL/GenBank/DDBJ databases">
        <title>Caerostris extrusa draft genome.</title>
        <authorList>
            <person name="Kono N."/>
            <person name="Arakawa K."/>
        </authorList>
    </citation>
    <scope>NUCLEOTIDE SEQUENCE [LARGE SCALE GENOMIC DNA]</scope>
</reference>
<evidence type="ECO:0000256" key="1">
    <source>
        <dbReference type="SAM" id="MobiDB-lite"/>
    </source>
</evidence>
<accession>A0AAV4R5T1</accession>
<protein>
    <submittedName>
        <fullName evidence="2">Nucleoporin GLE1</fullName>
    </submittedName>
</protein>
<evidence type="ECO:0000313" key="2">
    <source>
        <dbReference type="EMBL" id="GIY16381.1"/>
    </source>
</evidence>
<comment type="caution">
    <text evidence="2">The sequence shown here is derived from an EMBL/GenBank/DDBJ whole genome shotgun (WGS) entry which is preliminary data.</text>
</comment>
<dbReference type="Proteomes" id="UP001054945">
    <property type="component" value="Unassembled WGS sequence"/>
</dbReference>
<organism evidence="2 3">
    <name type="scientific">Caerostris extrusa</name>
    <name type="common">Bark spider</name>
    <name type="synonym">Caerostris bankana</name>
    <dbReference type="NCBI Taxonomy" id="172846"/>
    <lineage>
        <taxon>Eukaryota</taxon>
        <taxon>Metazoa</taxon>
        <taxon>Ecdysozoa</taxon>
        <taxon>Arthropoda</taxon>
        <taxon>Chelicerata</taxon>
        <taxon>Arachnida</taxon>
        <taxon>Araneae</taxon>
        <taxon>Araneomorphae</taxon>
        <taxon>Entelegynae</taxon>
        <taxon>Araneoidea</taxon>
        <taxon>Araneidae</taxon>
        <taxon>Caerostris</taxon>
    </lineage>
</organism>
<dbReference type="AlphaFoldDB" id="A0AAV4R5T1"/>
<sequence length="183" mass="21333">MDVGLALRNTSKGRIKYDKYWAQEGRTKEVLDEISKKTSNLTLGLSAKILDLILSENQDGNKSHDNDEKKDIPDSSPKENKPKKESENINSDIYFYEKQYETERPILEYEEATLQFMEDTFNSKRKEFDDYSNELQQLSHQEYLLIKRKNELDAKRRAAELDKAEKEILEEAGKKATSSTRTL</sequence>
<feature type="region of interest" description="Disordered" evidence="1">
    <location>
        <begin position="58"/>
        <end position="90"/>
    </location>
</feature>
<gene>
    <name evidence="2" type="primary">Gle1_2</name>
    <name evidence="2" type="ORF">CEXT_739201</name>
</gene>
<feature type="compositionally biased region" description="Basic and acidic residues" evidence="1">
    <location>
        <begin position="59"/>
        <end position="87"/>
    </location>
</feature>
<keyword evidence="3" id="KW-1185">Reference proteome</keyword>
<dbReference type="EMBL" id="BPLR01007366">
    <property type="protein sequence ID" value="GIY16381.1"/>
    <property type="molecule type" value="Genomic_DNA"/>
</dbReference>
<name>A0AAV4R5T1_CAEEX</name>